<evidence type="ECO:0000313" key="1">
    <source>
        <dbReference type="EMBL" id="GER51704.1"/>
    </source>
</evidence>
<proteinExistence type="predicted"/>
<evidence type="ECO:0000313" key="2">
    <source>
        <dbReference type="Proteomes" id="UP000325081"/>
    </source>
</evidence>
<name>A0A5A7R5T5_STRAF</name>
<reference evidence="2" key="1">
    <citation type="journal article" date="2019" name="Curr. Biol.">
        <title>Genome Sequence of Striga asiatica Provides Insight into the Evolution of Plant Parasitism.</title>
        <authorList>
            <person name="Yoshida S."/>
            <person name="Kim S."/>
            <person name="Wafula E.K."/>
            <person name="Tanskanen J."/>
            <person name="Kim Y.M."/>
            <person name="Honaas L."/>
            <person name="Yang Z."/>
            <person name="Spallek T."/>
            <person name="Conn C.E."/>
            <person name="Ichihashi Y."/>
            <person name="Cheong K."/>
            <person name="Cui S."/>
            <person name="Der J.P."/>
            <person name="Gundlach H."/>
            <person name="Jiao Y."/>
            <person name="Hori C."/>
            <person name="Ishida J.K."/>
            <person name="Kasahara H."/>
            <person name="Kiba T."/>
            <person name="Kim M.S."/>
            <person name="Koo N."/>
            <person name="Laohavisit A."/>
            <person name="Lee Y.H."/>
            <person name="Lumba S."/>
            <person name="McCourt P."/>
            <person name="Mortimer J.C."/>
            <person name="Mutuku J.M."/>
            <person name="Nomura T."/>
            <person name="Sasaki-Sekimoto Y."/>
            <person name="Seto Y."/>
            <person name="Wang Y."/>
            <person name="Wakatake T."/>
            <person name="Sakakibara H."/>
            <person name="Demura T."/>
            <person name="Yamaguchi S."/>
            <person name="Yoneyama K."/>
            <person name="Manabe R.I."/>
            <person name="Nelson D.C."/>
            <person name="Schulman A.H."/>
            <person name="Timko M.P."/>
            <person name="dePamphilis C.W."/>
            <person name="Choi D."/>
            <person name="Shirasu K."/>
        </authorList>
    </citation>
    <scope>NUCLEOTIDE SEQUENCE [LARGE SCALE GENOMIC DNA]</scope>
    <source>
        <strain evidence="2">cv. UVA1</strain>
    </source>
</reference>
<feature type="non-terminal residue" evidence="1">
    <location>
        <position position="137"/>
    </location>
</feature>
<dbReference type="Proteomes" id="UP000325081">
    <property type="component" value="Unassembled WGS sequence"/>
</dbReference>
<sequence>MGLILLWTQEMEIIKITNDDFFIAVQYKIIATNVSAWADGYHWDEAKVRRTFPADSSDLILTITSLNPQQEDRWVWTLHKKGIFSVHSIYSKLITEKYLKLATAQGTAFIPSRHLIDNVIIATEAIHYLKRHRNGNR</sequence>
<organism evidence="1 2">
    <name type="scientific">Striga asiatica</name>
    <name type="common">Asiatic witchweed</name>
    <name type="synonym">Buchnera asiatica</name>
    <dbReference type="NCBI Taxonomy" id="4170"/>
    <lineage>
        <taxon>Eukaryota</taxon>
        <taxon>Viridiplantae</taxon>
        <taxon>Streptophyta</taxon>
        <taxon>Embryophyta</taxon>
        <taxon>Tracheophyta</taxon>
        <taxon>Spermatophyta</taxon>
        <taxon>Magnoliopsida</taxon>
        <taxon>eudicotyledons</taxon>
        <taxon>Gunneridae</taxon>
        <taxon>Pentapetalae</taxon>
        <taxon>asterids</taxon>
        <taxon>lamiids</taxon>
        <taxon>Lamiales</taxon>
        <taxon>Orobanchaceae</taxon>
        <taxon>Buchnereae</taxon>
        <taxon>Striga</taxon>
    </lineage>
</organism>
<dbReference type="AlphaFoldDB" id="A0A5A7R5T5"/>
<accession>A0A5A7R5T5</accession>
<protein>
    <submittedName>
        <fullName evidence="1">Peptide methionine sulfoxide reductase MsrA</fullName>
    </submittedName>
</protein>
<keyword evidence="2" id="KW-1185">Reference proteome</keyword>
<dbReference type="EMBL" id="BKCP01009848">
    <property type="protein sequence ID" value="GER51704.1"/>
    <property type="molecule type" value="Genomic_DNA"/>
</dbReference>
<gene>
    <name evidence="1" type="ORF">STAS_29119</name>
</gene>
<comment type="caution">
    <text evidence="1">The sequence shown here is derived from an EMBL/GenBank/DDBJ whole genome shotgun (WGS) entry which is preliminary data.</text>
</comment>